<evidence type="ECO:0000313" key="4">
    <source>
        <dbReference type="Proteomes" id="UP000028534"/>
    </source>
</evidence>
<dbReference type="GO" id="GO:0016787">
    <property type="term" value="F:hydrolase activity"/>
    <property type="evidence" value="ECO:0007669"/>
    <property type="project" value="UniProtKB-KW"/>
</dbReference>
<keyword evidence="3" id="KW-0378">Hydrolase</keyword>
<dbReference type="PANTHER" id="PTHR43283">
    <property type="entry name" value="BETA-LACTAMASE-RELATED"/>
    <property type="match status" value="1"/>
</dbReference>
<sequence>MLSLVLALASAPVVAVPAVHPPVAMVRVSFDRTGVTDSKVSGPADKATGRALTIDDPVRVASISKLVVAIGVMRLVEAGKLHLDQDVSDWLGYRLRHPGFPDRPITLRLLLSHRSGLVDSAGYALPLNADMRATLAKAEAWDAHHRPGDWYAYTNLNFPVVATVMERATGERFDRLMDRLVLKPLKLDACYNWSTCSDARAAQAVVLYQDGQPVRDDNKGAKPDCTVTPARDGSCDLSTWVAGRNGAIFSPQGGLRISARGLATVGRLFLGRGVVDGRRLLSAQSMTQLMTPLWTYGGVDAANGVTGEADTGDTNTGFTCRYGLAIAFLATSANGCADDPFGDGRQRIGHAGDAYGLKSGLWIDPKRGTGVLYFATDVPAGRGAVSAYTPVEEGLAQGQLP</sequence>
<evidence type="ECO:0000256" key="1">
    <source>
        <dbReference type="SAM" id="SignalP"/>
    </source>
</evidence>
<gene>
    <name evidence="3" type="ORF">CP98_04671</name>
</gene>
<feature type="domain" description="Beta-lactamase-related" evidence="2">
    <location>
        <begin position="40"/>
        <end position="383"/>
    </location>
</feature>
<dbReference type="Pfam" id="PF00144">
    <property type="entry name" value="Beta-lactamase"/>
    <property type="match status" value="1"/>
</dbReference>
<comment type="caution">
    <text evidence="3">The sequence shown here is derived from an EMBL/GenBank/DDBJ whole genome shotgun (WGS) entry which is preliminary data.</text>
</comment>
<evidence type="ECO:0000259" key="2">
    <source>
        <dbReference type="Pfam" id="PF00144"/>
    </source>
</evidence>
<feature type="signal peptide" evidence="1">
    <location>
        <begin position="1"/>
        <end position="15"/>
    </location>
</feature>
<keyword evidence="1" id="KW-0732">Signal</keyword>
<dbReference type="InterPro" id="IPR012338">
    <property type="entry name" value="Beta-lactam/transpept-like"/>
</dbReference>
<dbReference type="InterPro" id="IPR001466">
    <property type="entry name" value="Beta-lactam-related"/>
</dbReference>
<feature type="chain" id="PRO_5012429690" evidence="1">
    <location>
        <begin position="16"/>
        <end position="401"/>
    </location>
</feature>
<accession>A0A084E9X4</accession>
<dbReference type="Proteomes" id="UP000028534">
    <property type="component" value="Unassembled WGS sequence"/>
</dbReference>
<dbReference type="eggNOG" id="COG1680">
    <property type="taxonomic scope" value="Bacteria"/>
</dbReference>
<name>A0A084E9X4_SPHYA</name>
<proteinExistence type="predicted"/>
<dbReference type="PATRIC" id="fig|13690.10.peg.4813"/>
<dbReference type="EMBL" id="JGVR01000047">
    <property type="protein sequence ID" value="KEZ14766.1"/>
    <property type="molecule type" value="Genomic_DNA"/>
</dbReference>
<evidence type="ECO:0000313" key="3">
    <source>
        <dbReference type="EMBL" id="KEZ14766.1"/>
    </source>
</evidence>
<organism evidence="3 4">
    <name type="scientific">Sphingobium yanoikuyae</name>
    <name type="common">Sphingomonas yanoikuyae</name>
    <dbReference type="NCBI Taxonomy" id="13690"/>
    <lineage>
        <taxon>Bacteria</taxon>
        <taxon>Pseudomonadati</taxon>
        <taxon>Pseudomonadota</taxon>
        <taxon>Alphaproteobacteria</taxon>
        <taxon>Sphingomonadales</taxon>
        <taxon>Sphingomonadaceae</taxon>
        <taxon>Sphingobium</taxon>
    </lineage>
</organism>
<dbReference type="EC" id="3.-.-.-" evidence="3"/>
<dbReference type="AlphaFoldDB" id="A0A084E9X4"/>
<dbReference type="Gene3D" id="3.40.710.10">
    <property type="entry name" value="DD-peptidase/beta-lactamase superfamily"/>
    <property type="match status" value="1"/>
</dbReference>
<reference evidence="3 4" key="1">
    <citation type="submission" date="2014-03" db="EMBL/GenBank/DDBJ databases">
        <title>Genome sequence of Sphingobium yanoikuyae B1.</title>
        <authorList>
            <person name="Gan H.M."/>
            <person name="Gan H.Y."/>
            <person name="Savka M.A."/>
        </authorList>
    </citation>
    <scope>NUCLEOTIDE SEQUENCE [LARGE SCALE GENOMIC DNA]</scope>
    <source>
        <strain evidence="3 4">B1</strain>
    </source>
</reference>
<dbReference type="InterPro" id="IPR050789">
    <property type="entry name" value="Diverse_Enzym_Activities"/>
</dbReference>
<dbReference type="STRING" id="13690.AX777_22995"/>
<dbReference type="SUPFAM" id="SSF56601">
    <property type="entry name" value="beta-lactamase/transpeptidase-like"/>
    <property type="match status" value="1"/>
</dbReference>
<protein>
    <submittedName>
        <fullName evidence="3">Putative hydrolase</fullName>
        <ecNumber evidence="3">3.-.-.-</ecNumber>
    </submittedName>
</protein>